<name>A0A1M5PK78_9RHOB</name>
<keyword evidence="3" id="KW-1185">Reference proteome</keyword>
<reference evidence="2 3" key="1">
    <citation type="submission" date="2016-11" db="EMBL/GenBank/DDBJ databases">
        <authorList>
            <person name="Jaros S."/>
            <person name="Januszkiewicz K."/>
            <person name="Wedrychowicz H."/>
        </authorList>
    </citation>
    <scope>NUCLEOTIDE SEQUENCE [LARGE SCALE GENOMIC DNA]</scope>
    <source>
        <strain evidence="2 3">DSM 28715</strain>
    </source>
</reference>
<accession>A0A1M5PK78</accession>
<evidence type="ECO:0000256" key="1">
    <source>
        <dbReference type="SAM" id="SignalP"/>
    </source>
</evidence>
<feature type="chain" id="PRO_5012341452" evidence="1">
    <location>
        <begin position="21"/>
        <end position="115"/>
    </location>
</feature>
<organism evidence="2 3">
    <name type="scientific">Cognatiyoonia sediminum</name>
    <dbReference type="NCBI Taxonomy" id="1508389"/>
    <lineage>
        <taxon>Bacteria</taxon>
        <taxon>Pseudomonadati</taxon>
        <taxon>Pseudomonadota</taxon>
        <taxon>Alphaproteobacteria</taxon>
        <taxon>Rhodobacterales</taxon>
        <taxon>Paracoccaceae</taxon>
        <taxon>Cognatiyoonia</taxon>
    </lineage>
</organism>
<gene>
    <name evidence="2" type="ORF">SAMN05444003_1688</name>
</gene>
<proteinExistence type="predicted"/>
<evidence type="ECO:0000313" key="3">
    <source>
        <dbReference type="Proteomes" id="UP000184074"/>
    </source>
</evidence>
<dbReference type="OrthoDB" id="7876219at2"/>
<keyword evidence="1" id="KW-0732">Signal</keyword>
<sequence>MKKTILATTIAILAATAVSAQDMFARMEADVDQNSSVIVFEPLTASADGYVAVFDNHKDEVGRLLGVASVREGANSETRVVLGHPVRQDVIAFLFTGDDFMNPDNAVDSIKIDVE</sequence>
<dbReference type="EMBL" id="FQXB01000002">
    <property type="protein sequence ID" value="SHH02110.1"/>
    <property type="molecule type" value="Genomic_DNA"/>
</dbReference>
<dbReference type="AlphaFoldDB" id="A0A1M5PK78"/>
<protein>
    <submittedName>
        <fullName evidence="2">Uncharacterized protein</fullName>
    </submittedName>
</protein>
<feature type="signal peptide" evidence="1">
    <location>
        <begin position="1"/>
        <end position="20"/>
    </location>
</feature>
<dbReference type="Proteomes" id="UP000184074">
    <property type="component" value="Unassembled WGS sequence"/>
</dbReference>
<evidence type="ECO:0000313" key="2">
    <source>
        <dbReference type="EMBL" id="SHH02110.1"/>
    </source>
</evidence>
<dbReference type="RefSeq" id="WP_072900507.1">
    <property type="nucleotide sequence ID" value="NZ_FQXB01000002.1"/>
</dbReference>